<keyword evidence="1" id="KW-0812">Transmembrane</keyword>
<dbReference type="GO" id="GO:0043709">
    <property type="term" value="P:cell adhesion involved in single-species biofilm formation"/>
    <property type="evidence" value="ECO:0007669"/>
    <property type="project" value="TreeGrafter"/>
</dbReference>
<dbReference type="Gene3D" id="3.30.70.270">
    <property type="match status" value="1"/>
</dbReference>
<evidence type="ECO:0000259" key="2">
    <source>
        <dbReference type="PROSITE" id="PS50887"/>
    </source>
</evidence>
<gene>
    <name evidence="3" type="ORF">CGZ75_22880</name>
</gene>
<evidence type="ECO:0000313" key="4">
    <source>
        <dbReference type="Proteomes" id="UP000215145"/>
    </source>
</evidence>
<feature type="transmembrane region" description="Helical" evidence="1">
    <location>
        <begin position="38"/>
        <end position="57"/>
    </location>
</feature>
<feature type="transmembrane region" description="Helical" evidence="1">
    <location>
        <begin position="141"/>
        <end position="158"/>
    </location>
</feature>
<protein>
    <recommendedName>
        <fullName evidence="2">GGDEF domain-containing protein</fullName>
    </recommendedName>
</protein>
<accession>A0A229NTL0</accession>
<dbReference type="SMART" id="SM00267">
    <property type="entry name" value="GGDEF"/>
    <property type="match status" value="1"/>
</dbReference>
<dbReference type="GO" id="GO:0052621">
    <property type="term" value="F:diguanylate cyclase activity"/>
    <property type="evidence" value="ECO:0007669"/>
    <property type="project" value="TreeGrafter"/>
</dbReference>
<name>A0A229NTL0_9BACL</name>
<organism evidence="3 4">
    <name type="scientific">Paenibacillus herberti</name>
    <dbReference type="NCBI Taxonomy" id="1619309"/>
    <lineage>
        <taxon>Bacteria</taxon>
        <taxon>Bacillati</taxon>
        <taxon>Bacillota</taxon>
        <taxon>Bacilli</taxon>
        <taxon>Bacillales</taxon>
        <taxon>Paenibacillaceae</taxon>
        <taxon>Paenibacillus</taxon>
    </lineage>
</organism>
<feature type="transmembrane region" description="Helical" evidence="1">
    <location>
        <begin position="69"/>
        <end position="88"/>
    </location>
</feature>
<reference evidence="3 4" key="1">
    <citation type="submission" date="2017-07" db="EMBL/GenBank/DDBJ databases">
        <title>Paenibacillus herberti R33 genome sequencing and assembly.</title>
        <authorList>
            <person name="Su W."/>
        </authorList>
    </citation>
    <scope>NUCLEOTIDE SEQUENCE [LARGE SCALE GENOMIC DNA]</scope>
    <source>
        <strain evidence="3 4">R33</strain>
    </source>
</reference>
<dbReference type="InterPro" id="IPR029787">
    <property type="entry name" value="Nucleotide_cyclase"/>
</dbReference>
<dbReference type="NCBIfam" id="TIGR00254">
    <property type="entry name" value="GGDEF"/>
    <property type="match status" value="1"/>
</dbReference>
<keyword evidence="1" id="KW-1133">Transmembrane helix</keyword>
<dbReference type="PANTHER" id="PTHR45138:SF9">
    <property type="entry name" value="DIGUANYLATE CYCLASE DGCM-RELATED"/>
    <property type="match status" value="1"/>
</dbReference>
<keyword evidence="1" id="KW-0472">Membrane</keyword>
<dbReference type="SUPFAM" id="SSF55073">
    <property type="entry name" value="Nucleotide cyclase"/>
    <property type="match status" value="1"/>
</dbReference>
<keyword evidence="4" id="KW-1185">Reference proteome</keyword>
<sequence length="391" mass="44548">MVYYFTCVLSFLAGVNLTLDDQLLDFTRARWNRMLMRGFWSLLVLMVMLECLYLIFITPLAPEEFFRHYMLIPTALHLSVLVLSELCLRFLEERMRDYALLAASSVITFIIVDINVEIGYIIPALFLPVLVSIFYFSARKLIAASLMSLVTLYSLYFFNTSMDISVVGIVALTAMLGAFCLIARGVISRGKEMRQYYIHAAKSNQELLVKNILMDKLAKTDALTELYNHITFHEYLDKLIEHHDTTHMPLQLALIDIDNFKTVNDQFGHRAGDAVLRQVADLVRSQAGMNDFVARYGGEELAVIFTDKSADKSLQILETIRQNIELAVYKELGSRQITVSIGFADYDREGKEKFFIRTDQALYNAKSQGKNRIVLAGEASATGEQSRFAWQ</sequence>
<dbReference type="Proteomes" id="UP000215145">
    <property type="component" value="Unassembled WGS sequence"/>
</dbReference>
<dbReference type="EMBL" id="NMUQ01000004">
    <property type="protein sequence ID" value="OXM13029.1"/>
    <property type="molecule type" value="Genomic_DNA"/>
</dbReference>
<dbReference type="InterPro" id="IPR043128">
    <property type="entry name" value="Rev_trsase/Diguanyl_cyclase"/>
</dbReference>
<dbReference type="AlphaFoldDB" id="A0A229NTL0"/>
<evidence type="ECO:0000313" key="3">
    <source>
        <dbReference type="EMBL" id="OXM13029.1"/>
    </source>
</evidence>
<feature type="domain" description="GGDEF" evidence="2">
    <location>
        <begin position="248"/>
        <end position="378"/>
    </location>
</feature>
<dbReference type="FunFam" id="3.30.70.270:FF:000001">
    <property type="entry name" value="Diguanylate cyclase domain protein"/>
    <property type="match status" value="1"/>
</dbReference>
<feature type="transmembrane region" description="Helical" evidence="1">
    <location>
        <begin position="95"/>
        <end position="112"/>
    </location>
</feature>
<dbReference type="Pfam" id="PF00990">
    <property type="entry name" value="GGDEF"/>
    <property type="match status" value="1"/>
</dbReference>
<feature type="transmembrane region" description="Helical" evidence="1">
    <location>
        <begin position="164"/>
        <end position="187"/>
    </location>
</feature>
<dbReference type="CDD" id="cd01949">
    <property type="entry name" value="GGDEF"/>
    <property type="match status" value="1"/>
</dbReference>
<dbReference type="OrthoDB" id="9759607at2"/>
<proteinExistence type="predicted"/>
<dbReference type="InterPro" id="IPR000160">
    <property type="entry name" value="GGDEF_dom"/>
</dbReference>
<dbReference type="PROSITE" id="PS50887">
    <property type="entry name" value="GGDEF"/>
    <property type="match status" value="1"/>
</dbReference>
<dbReference type="GO" id="GO:1902201">
    <property type="term" value="P:negative regulation of bacterial-type flagellum-dependent cell motility"/>
    <property type="evidence" value="ECO:0007669"/>
    <property type="project" value="TreeGrafter"/>
</dbReference>
<evidence type="ECO:0000256" key="1">
    <source>
        <dbReference type="SAM" id="Phobius"/>
    </source>
</evidence>
<dbReference type="GO" id="GO:0005886">
    <property type="term" value="C:plasma membrane"/>
    <property type="evidence" value="ECO:0007669"/>
    <property type="project" value="TreeGrafter"/>
</dbReference>
<comment type="caution">
    <text evidence="3">The sequence shown here is derived from an EMBL/GenBank/DDBJ whole genome shotgun (WGS) entry which is preliminary data.</text>
</comment>
<dbReference type="PANTHER" id="PTHR45138">
    <property type="entry name" value="REGULATORY COMPONENTS OF SENSORY TRANSDUCTION SYSTEM"/>
    <property type="match status" value="1"/>
</dbReference>
<dbReference type="InterPro" id="IPR050469">
    <property type="entry name" value="Diguanylate_Cyclase"/>
</dbReference>